<dbReference type="Pfam" id="PF01575">
    <property type="entry name" value="MaoC_dehydratas"/>
    <property type="match status" value="1"/>
</dbReference>
<dbReference type="RefSeq" id="WP_179487724.1">
    <property type="nucleotide sequence ID" value="NZ_JACCBV010000001.1"/>
</dbReference>
<sequence>MRIRYDELESMVGKELGPSEWLPIPQSSISTFAGITNDHYWLHVDTERAATSAFGGTIAHGFLTLSMISALWPSLLWITDSPMQMNYGLDRVRFTAPVRSGSRIRMRAKLTEVIPSDSGCRMKVDLSLEREGEEKPAVVATLLMQVARPDGSGGHGDPNR</sequence>
<organism evidence="3 4">
    <name type="scientific">Microbacterium immunditiarum</name>
    <dbReference type="NCBI Taxonomy" id="337480"/>
    <lineage>
        <taxon>Bacteria</taxon>
        <taxon>Bacillati</taxon>
        <taxon>Actinomycetota</taxon>
        <taxon>Actinomycetes</taxon>
        <taxon>Micrococcales</taxon>
        <taxon>Microbacteriaceae</taxon>
        <taxon>Microbacterium</taxon>
    </lineage>
</organism>
<dbReference type="InterPro" id="IPR029069">
    <property type="entry name" value="HotDog_dom_sf"/>
</dbReference>
<evidence type="ECO:0000259" key="2">
    <source>
        <dbReference type="Pfam" id="PF01575"/>
    </source>
</evidence>
<dbReference type="CDD" id="cd03450">
    <property type="entry name" value="NodN"/>
    <property type="match status" value="1"/>
</dbReference>
<evidence type="ECO:0000313" key="3">
    <source>
        <dbReference type="EMBL" id="NYE18806.1"/>
    </source>
</evidence>
<dbReference type="AlphaFoldDB" id="A0A7Y9GM06"/>
<name>A0A7Y9GM06_9MICO</name>
<evidence type="ECO:0000256" key="1">
    <source>
        <dbReference type="ARBA" id="ARBA00005254"/>
    </source>
</evidence>
<protein>
    <submittedName>
        <fullName evidence="3">Acyl dehydratase</fullName>
    </submittedName>
</protein>
<accession>A0A7Y9GM06</accession>
<dbReference type="PANTHER" id="PTHR42993:SF1">
    <property type="entry name" value="MAOC-LIKE DEHYDRATASE DOMAIN-CONTAINING PROTEIN"/>
    <property type="match status" value="1"/>
</dbReference>
<dbReference type="InterPro" id="IPR002539">
    <property type="entry name" value="MaoC-like_dom"/>
</dbReference>
<dbReference type="SUPFAM" id="SSF54637">
    <property type="entry name" value="Thioesterase/thiol ester dehydrase-isomerase"/>
    <property type="match status" value="1"/>
</dbReference>
<feature type="domain" description="MaoC-like" evidence="2">
    <location>
        <begin position="10"/>
        <end position="119"/>
    </location>
</feature>
<dbReference type="InterPro" id="IPR039375">
    <property type="entry name" value="NodN-like"/>
</dbReference>
<dbReference type="Proteomes" id="UP000576969">
    <property type="component" value="Unassembled WGS sequence"/>
</dbReference>
<evidence type="ECO:0000313" key="4">
    <source>
        <dbReference type="Proteomes" id="UP000576969"/>
    </source>
</evidence>
<gene>
    <name evidence="3" type="ORF">BJ991_000834</name>
</gene>
<dbReference type="PANTHER" id="PTHR42993">
    <property type="entry name" value="MAOC-LIKE DEHYDRATASE DOMAIN-CONTAINING PROTEIN"/>
    <property type="match status" value="1"/>
</dbReference>
<dbReference type="Gene3D" id="3.10.129.10">
    <property type="entry name" value="Hotdog Thioesterase"/>
    <property type="match status" value="1"/>
</dbReference>
<proteinExistence type="inferred from homology"/>
<comment type="caution">
    <text evidence="3">The sequence shown here is derived from an EMBL/GenBank/DDBJ whole genome shotgun (WGS) entry which is preliminary data.</text>
</comment>
<comment type="similarity">
    <text evidence="1">Belongs to the enoyl-CoA hydratase/isomerase family.</text>
</comment>
<reference evidence="3 4" key="1">
    <citation type="submission" date="2020-07" db="EMBL/GenBank/DDBJ databases">
        <title>Sequencing the genomes of 1000 actinobacteria strains.</title>
        <authorList>
            <person name="Klenk H.-P."/>
        </authorList>
    </citation>
    <scope>NUCLEOTIDE SEQUENCE [LARGE SCALE GENOMIC DNA]</scope>
    <source>
        <strain evidence="3 4">DSM 24662</strain>
    </source>
</reference>
<keyword evidence="4" id="KW-1185">Reference proteome</keyword>
<dbReference type="EMBL" id="JACCBV010000001">
    <property type="protein sequence ID" value="NYE18806.1"/>
    <property type="molecule type" value="Genomic_DNA"/>
</dbReference>